<evidence type="ECO:0000256" key="8">
    <source>
        <dbReference type="PROSITE-ProRule" id="PRU00706"/>
    </source>
</evidence>
<dbReference type="InterPro" id="IPR034907">
    <property type="entry name" value="NDK-like_dom"/>
</dbReference>
<dbReference type="PRINTS" id="PR01243">
    <property type="entry name" value="NUCDPKINASE"/>
</dbReference>
<dbReference type="InterPro" id="IPR001564">
    <property type="entry name" value="Nucleoside_diP_kinase"/>
</dbReference>
<comment type="catalytic activity">
    <reaction evidence="1">
        <text>a 2'-deoxyribonucleoside 5'-diphosphate + ATP = a 2'-deoxyribonucleoside 5'-triphosphate + ADP</text>
        <dbReference type="Rhea" id="RHEA:44640"/>
        <dbReference type="ChEBI" id="CHEBI:30616"/>
        <dbReference type="ChEBI" id="CHEBI:61560"/>
        <dbReference type="ChEBI" id="CHEBI:73316"/>
        <dbReference type="ChEBI" id="CHEBI:456216"/>
        <dbReference type="EC" id="2.7.4.6"/>
    </reaction>
</comment>
<dbReference type="GO" id="GO:0005524">
    <property type="term" value="F:ATP binding"/>
    <property type="evidence" value="ECO:0007669"/>
    <property type="project" value="UniProtKB-KW"/>
</dbReference>
<dbReference type="PROSITE" id="PS51374">
    <property type="entry name" value="NDPK_LIKE"/>
    <property type="match status" value="1"/>
</dbReference>
<dbReference type="EMBL" id="BQKI01000001">
    <property type="protein sequence ID" value="GJM85302.1"/>
    <property type="molecule type" value="Genomic_DNA"/>
</dbReference>
<dbReference type="AlphaFoldDB" id="A0AAV5BJQ3"/>
<evidence type="ECO:0000256" key="7">
    <source>
        <dbReference type="ARBA" id="ARBA00022840"/>
    </source>
</evidence>
<dbReference type="GO" id="GO:0004550">
    <property type="term" value="F:nucleoside diphosphate kinase activity"/>
    <property type="evidence" value="ECO:0007669"/>
    <property type="project" value="UniProtKB-EC"/>
</dbReference>
<evidence type="ECO:0000259" key="11">
    <source>
        <dbReference type="SMART" id="SM00562"/>
    </source>
</evidence>
<keyword evidence="6" id="KW-0418">Kinase</keyword>
<evidence type="ECO:0000256" key="2">
    <source>
        <dbReference type="ARBA" id="ARBA00000937"/>
    </source>
</evidence>
<dbReference type="GO" id="GO:0006241">
    <property type="term" value="P:CTP biosynthetic process"/>
    <property type="evidence" value="ECO:0007669"/>
    <property type="project" value="InterPro"/>
</dbReference>
<evidence type="ECO:0000256" key="1">
    <source>
        <dbReference type="ARBA" id="ARBA00000082"/>
    </source>
</evidence>
<keyword evidence="14" id="KW-1185">Reference proteome</keyword>
<protein>
    <recommendedName>
        <fullName evidence="11">Nucleoside diphosphate kinase-like domain-containing protein</fullName>
    </recommendedName>
</protein>
<feature type="domain" description="Nucleoside diphosphate kinase-like" evidence="11">
    <location>
        <begin position="161"/>
        <end position="265"/>
    </location>
</feature>
<organism evidence="13 14">
    <name type="scientific">Eleusine coracana subsp. coracana</name>
    <dbReference type="NCBI Taxonomy" id="191504"/>
    <lineage>
        <taxon>Eukaryota</taxon>
        <taxon>Viridiplantae</taxon>
        <taxon>Streptophyta</taxon>
        <taxon>Embryophyta</taxon>
        <taxon>Tracheophyta</taxon>
        <taxon>Spermatophyta</taxon>
        <taxon>Magnoliopsida</taxon>
        <taxon>Liliopsida</taxon>
        <taxon>Poales</taxon>
        <taxon>Poaceae</taxon>
        <taxon>PACMAD clade</taxon>
        <taxon>Chloridoideae</taxon>
        <taxon>Cynodonteae</taxon>
        <taxon>Eleusininae</taxon>
        <taxon>Eleusine</taxon>
    </lineage>
</organism>
<keyword evidence="4" id="KW-0808">Transferase</keyword>
<evidence type="ECO:0000313" key="13">
    <source>
        <dbReference type="EMBL" id="GJM85930.1"/>
    </source>
</evidence>
<dbReference type="Proteomes" id="UP001054889">
    <property type="component" value="Unassembled WGS sequence"/>
</dbReference>
<dbReference type="SUPFAM" id="SSF54919">
    <property type="entry name" value="Nucleoside diphosphate kinase, NDK"/>
    <property type="match status" value="1"/>
</dbReference>
<dbReference type="Gene3D" id="3.30.70.141">
    <property type="entry name" value="Nucleoside diphosphate kinase-like domain"/>
    <property type="match status" value="2"/>
</dbReference>
<comment type="caution">
    <text evidence="13">The sequence shown here is derived from an EMBL/GenBank/DDBJ whole genome shotgun (WGS) entry which is preliminary data.</text>
</comment>
<sequence length="271" mass="29152">MARVWGYFRDARVGNAPEFVVAVASGGEGKSSSPYCLLPACDGAEALFPCWAALHQAGPRISFHARIRSAERGLAFEPDTQTERTSAAPSGSLSAPVLLCAAADGRIDHAGAADPRDPLVASTPPPLPPRGDPSVVRLGCRKELAVDCQMLVYWSCGAVERERTLAMIKPDGLSGNYTEKIKEAILESGFDIVKETVVHLDVERASLFYAEHSERSFFNSLVKYITSIRAMCGLDSEKNCVHGSDSQESAAREISFFFGDAGSETVAHDEL</sequence>
<dbReference type="GO" id="GO:0006183">
    <property type="term" value="P:GTP biosynthetic process"/>
    <property type="evidence" value="ECO:0007669"/>
    <property type="project" value="InterPro"/>
</dbReference>
<keyword evidence="7" id="KW-0067">ATP-binding</keyword>
<comment type="similarity">
    <text evidence="3 8 9">Belongs to the NDK family.</text>
</comment>
<dbReference type="InterPro" id="IPR036850">
    <property type="entry name" value="NDK-like_dom_sf"/>
</dbReference>
<dbReference type="SMART" id="SM00562">
    <property type="entry name" value="NDK"/>
    <property type="match status" value="1"/>
</dbReference>
<evidence type="ECO:0000256" key="3">
    <source>
        <dbReference type="ARBA" id="ARBA00008142"/>
    </source>
</evidence>
<reference evidence="13" key="2">
    <citation type="submission" date="2021-12" db="EMBL/GenBank/DDBJ databases">
        <title>Resequencing data analysis of finger millet.</title>
        <authorList>
            <person name="Hatakeyama M."/>
            <person name="Aluri S."/>
            <person name="Balachadran M.T."/>
            <person name="Sivarajan S.R."/>
            <person name="Poveda L."/>
            <person name="Shimizu-Inatsugi R."/>
            <person name="Schlapbach R."/>
            <person name="Sreeman S.M."/>
            <person name="Shimizu K.K."/>
        </authorList>
    </citation>
    <scope>NUCLEOTIDE SEQUENCE</scope>
</reference>
<reference evidence="13" key="1">
    <citation type="journal article" date="2018" name="DNA Res.">
        <title>Multiple hybrid de novo genome assembly of finger millet, an orphan allotetraploid crop.</title>
        <authorList>
            <person name="Hatakeyama M."/>
            <person name="Aluri S."/>
            <person name="Balachadran M.T."/>
            <person name="Sivarajan S.R."/>
            <person name="Patrignani A."/>
            <person name="Gruter S."/>
            <person name="Poveda L."/>
            <person name="Shimizu-Inatsugi R."/>
            <person name="Baeten J."/>
            <person name="Francoijs K.J."/>
            <person name="Nataraja K.N."/>
            <person name="Reddy Y.A.N."/>
            <person name="Phadnis S."/>
            <person name="Ravikumar R.L."/>
            <person name="Schlapbach R."/>
            <person name="Sreeman S.M."/>
            <person name="Shimizu K.K."/>
        </authorList>
    </citation>
    <scope>NUCLEOTIDE SEQUENCE</scope>
</reference>
<accession>A0AAV5BJQ3</accession>
<evidence type="ECO:0000313" key="14">
    <source>
        <dbReference type="Proteomes" id="UP001054889"/>
    </source>
</evidence>
<evidence type="ECO:0000256" key="9">
    <source>
        <dbReference type="RuleBase" id="RU004011"/>
    </source>
</evidence>
<dbReference type="PANTHER" id="PTHR46161">
    <property type="entry name" value="NUCLEOSIDE DIPHOSPHATE KINASE"/>
    <property type="match status" value="1"/>
</dbReference>
<evidence type="ECO:0000256" key="4">
    <source>
        <dbReference type="ARBA" id="ARBA00022679"/>
    </source>
</evidence>
<evidence type="ECO:0000256" key="10">
    <source>
        <dbReference type="SAM" id="MobiDB-lite"/>
    </source>
</evidence>
<evidence type="ECO:0000256" key="6">
    <source>
        <dbReference type="ARBA" id="ARBA00022777"/>
    </source>
</evidence>
<dbReference type="GO" id="GO:0006228">
    <property type="term" value="P:UTP biosynthetic process"/>
    <property type="evidence" value="ECO:0007669"/>
    <property type="project" value="InterPro"/>
</dbReference>
<evidence type="ECO:0000256" key="5">
    <source>
        <dbReference type="ARBA" id="ARBA00022741"/>
    </source>
</evidence>
<comment type="catalytic activity">
    <reaction evidence="2">
        <text>a ribonucleoside 5'-diphosphate + ATP = a ribonucleoside 5'-triphosphate + ADP</text>
        <dbReference type="Rhea" id="RHEA:18113"/>
        <dbReference type="ChEBI" id="CHEBI:30616"/>
        <dbReference type="ChEBI" id="CHEBI:57930"/>
        <dbReference type="ChEBI" id="CHEBI:61557"/>
        <dbReference type="ChEBI" id="CHEBI:456216"/>
        <dbReference type="EC" id="2.7.4.6"/>
    </reaction>
</comment>
<proteinExistence type="inferred from homology"/>
<comment type="caution">
    <text evidence="8">Lacks conserved residue(s) required for the propagation of feature annotation.</text>
</comment>
<feature type="region of interest" description="Disordered" evidence="10">
    <location>
        <begin position="112"/>
        <end position="133"/>
    </location>
</feature>
<dbReference type="Pfam" id="PF00334">
    <property type="entry name" value="NDK"/>
    <property type="match status" value="1"/>
</dbReference>
<gene>
    <name evidence="13" type="primary">ga01739</name>
    <name evidence="12" type="synonym">ga01052</name>
    <name evidence="12" type="ORF">PR202_ga01052</name>
    <name evidence="13" type="ORF">PR202_ga01739</name>
</gene>
<dbReference type="PANTHER" id="PTHR46161:SF3">
    <property type="entry name" value="NUCLEOSIDE DIPHOSPHATE KINASE DDB_G0292928-RELATED"/>
    <property type="match status" value="1"/>
</dbReference>
<keyword evidence="5" id="KW-0547">Nucleotide-binding</keyword>
<name>A0AAV5BJQ3_ELECO</name>
<dbReference type="EMBL" id="BQKI01000001">
    <property type="protein sequence ID" value="GJM85930.1"/>
    <property type="molecule type" value="Genomic_DNA"/>
</dbReference>
<evidence type="ECO:0000313" key="12">
    <source>
        <dbReference type="EMBL" id="GJM85302.1"/>
    </source>
</evidence>